<organism evidence="2 3">
    <name type="scientific">Heterorhabditis bacteriophora</name>
    <name type="common">Entomopathogenic nematode worm</name>
    <dbReference type="NCBI Taxonomy" id="37862"/>
    <lineage>
        <taxon>Eukaryota</taxon>
        <taxon>Metazoa</taxon>
        <taxon>Ecdysozoa</taxon>
        <taxon>Nematoda</taxon>
        <taxon>Chromadorea</taxon>
        <taxon>Rhabditida</taxon>
        <taxon>Rhabditina</taxon>
        <taxon>Rhabditomorpha</taxon>
        <taxon>Strongyloidea</taxon>
        <taxon>Heterorhabditidae</taxon>
        <taxon>Heterorhabditis</taxon>
    </lineage>
</organism>
<protein>
    <submittedName>
        <fullName evidence="3">AMMECR1 domain-containing protein</fullName>
    </submittedName>
</protein>
<dbReference type="Pfam" id="PF01871">
    <property type="entry name" value="AMMECR1"/>
    <property type="match status" value="1"/>
</dbReference>
<keyword evidence="2" id="KW-1185">Reference proteome</keyword>
<dbReference type="AlphaFoldDB" id="A0A1I7W6X3"/>
<proteinExistence type="predicted"/>
<dbReference type="PANTHER" id="PTHR13016:SF0">
    <property type="entry name" value="AMME SYNDROME CANDIDATE GENE 1 PROTEIN"/>
    <property type="match status" value="1"/>
</dbReference>
<dbReference type="PANTHER" id="PTHR13016">
    <property type="entry name" value="AMMECR1 HOMOLOG"/>
    <property type="match status" value="1"/>
</dbReference>
<dbReference type="Proteomes" id="UP000095283">
    <property type="component" value="Unplaced"/>
</dbReference>
<accession>A0A1I7W6X3</accession>
<dbReference type="PROSITE" id="PS51112">
    <property type="entry name" value="AMMECR1"/>
    <property type="match status" value="1"/>
</dbReference>
<dbReference type="Gene3D" id="3.30.1490.150">
    <property type="entry name" value="Hypothetical protein ph0010, domain 2"/>
    <property type="match status" value="1"/>
</dbReference>
<reference evidence="3" key="1">
    <citation type="submission" date="2016-11" db="UniProtKB">
        <authorList>
            <consortium name="WormBaseParasite"/>
        </authorList>
    </citation>
    <scope>IDENTIFICATION</scope>
</reference>
<feature type="domain" description="AMMECR1" evidence="1">
    <location>
        <begin position="1"/>
        <end position="78"/>
    </location>
</feature>
<sequence>MDGRTKRDAVYLPEVATEQGSLEKLFIQGWDHRTTINNLIEKGGYRGMIDETFRMTIQVTRFQSSKVNLTYEDYIHYKRGHH</sequence>
<dbReference type="SUPFAM" id="SSF143447">
    <property type="entry name" value="AMMECR1-like"/>
    <property type="match status" value="1"/>
</dbReference>
<evidence type="ECO:0000259" key="1">
    <source>
        <dbReference type="PROSITE" id="PS51112"/>
    </source>
</evidence>
<name>A0A1I7W6X3_HETBA</name>
<dbReference type="InterPro" id="IPR036071">
    <property type="entry name" value="AMMECR1_dom_sf"/>
</dbReference>
<evidence type="ECO:0000313" key="2">
    <source>
        <dbReference type="Proteomes" id="UP000095283"/>
    </source>
</evidence>
<evidence type="ECO:0000313" key="3">
    <source>
        <dbReference type="WBParaSite" id="Hba_00392"/>
    </source>
</evidence>
<dbReference type="InterPro" id="IPR023473">
    <property type="entry name" value="AMMECR1"/>
</dbReference>
<dbReference type="WBParaSite" id="Hba_00392">
    <property type="protein sequence ID" value="Hba_00392"/>
    <property type="gene ID" value="Hba_00392"/>
</dbReference>
<dbReference type="InterPro" id="IPR002733">
    <property type="entry name" value="AMMECR1_domain"/>
</dbReference>